<reference evidence="7 8" key="1">
    <citation type="submission" date="2020-10" db="EMBL/GenBank/DDBJ databases">
        <title>Complete genome of Cruoricapor ignavus strain M1214 isolated from the blood culture of a febrile patient.</title>
        <authorList>
            <person name="Guglielmino C.J.D."/>
        </authorList>
    </citation>
    <scope>NUCLEOTIDE SEQUENCE [LARGE SCALE GENOMIC DNA]</scope>
    <source>
        <strain evidence="7 8">M1214</strain>
    </source>
</reference>
<dbReference type="InterPro" id="IPR031325">
    <property type="entry name" value="RHS_repeat"/>
</dbReference>
<organism evidence="7 8">
    <name type="scientific">Cruoricaptor ignavus</name>
    <dbReference type="NCBI Taxonomy" id="1118202"/>
    <lineage>
        <taxon>Bacteria</taxon>
        <taxon>Pseudomonadati</taxon>
        <taxon>Bacteroidota</taxon>
        <taxon>Flavobacteriia</taxon>
        <taxon>Flavobacteriales</taxon>
        <taxon>Weeksellaceae</taxon>
        <taxon>Cruoricaptor</taxon>
    </lineage>
</organism>
<dbReference type="InterPro" id="IPR003284">
    <property type="entry name" value="Sal_SpvB"/>
</dbReference>
<feature type="transmembrane region" description="Helical" evidence="5">
    <location>
        <begin position="1930"/>
        <end position="1949"/>
    </location>
</feature>
<evidence type="ECO:0000313" key="7">
    <source>
        <dbReference type="EMBL" id="QOR73754.1"/>
    </source>
</evidence>
<dbReference type="GO" id="GO:0005737">
    <property type="term" value="C:cytoplasm"/>
    <property type="evidence" value="ECO:0007669"/>
    <property type="project" value="InterPro"/>
</dbReference>
<dbReference type="PANTHER" id="PTHR32305">
    <property type="match status" value="1"/>
</dbReference>
<dbReference type="Gene3D" id="2.180.10.10">
    <property type="entry name" value="RHS repeat-associated core"/>
    <property type="match status" value="1"/>
</dbReference>
<evidence type="ECO:0008006" key="9">
    <source>
        <dbReference type="Google" id="ProtNLM"/>
    </source>
</evidence>
<evidence type="ECO:0000256" key="2">
    <source>
        <dbReference type="ARBA" id="ARBA00022525"/>
    </source>
</evidence>
<dbReference type="NCBIfam" id="TIGR01643">
    <property type="entry name" value="YD_repeat_2x"/>
    <property type="match status" value="2"/>
</dbReference>
<dbReference type="KEGG" id="civ:IMZ16_09615"/>
<evidence type="ECO:0000256" key="3">
    <source>
        <dbReference type="ARBA" id="ARBA00023026"/>
    </source>
</evidence>
<proteinExistence type="predicted"/>
<sequence>MKQLYFFLLFMVAGILPAQNFHDTQGNIEVNGGGQLQYTLPIALPPGVKSVAPQINLVYTSGAGNGIAGYGWNLSGITSITRMSRTIEKDGAVKGIQLDDTDYFSFNGQRLLLKSGTYGSSGAEYVTEKFSNVKIRSIGNVSGHGWTGPEYWEVTFEDGSQAWYGNTWESRTPVEYNISKWKDAQGNYISYNYFQSNNVAAINSISWGGNENLGKSHFNQINFYYSTRELTETSYVNGVKFLQDKVLNSIQVKTNGNQFKRYQITHTSSDGYPKISLITEYNSQDEAANPAVFNYQGNPSNSPLTSIETSVSNANTRKYGDFDYDGVTDFIEMNNRGALSFKKSVYVESEAVNISYNTSEFTLANFRDAAIISYKNNNVVGENAGIVIPIRKNRADGSNAYDYEFRIYAVNLQSRTLDFKYSKTLLYENYKAYGEGESVDPSNCYSNPSSLLRVASYDYDGDGISEVLLDFTYELTCYSEGPIDPYSANKKASKITVANAEPKTDLEQDTILIPQSNLRKDNTQVPSVDKDQASDTTLQKIMPPDVGFEYQSYTENSTVFFDLKHEVPYEQSFFKFNYSSSSDQVFESADFNGDGIDELYKDRGNSLQDFYNIKRDANGHYSLVSVMPYTSLSGLGSKKILGDFNGDGKVDMAVPQADKSSNWKFYMSTGKGFDVHDYYNFIYFSANQEITNQGRHNTFFESGCNYATITNYQYQATDLDQDGKSEIVVNKLVIKNHAWNAHNDWENTSVTLSVYSTSKPGSISSIGSTTLPFNFGNTLNHSQYYNQKVIPFQPLFINKTNRQIILIGAPDDCPLSNCSRLHVIYLDYKHIPTSSRISSITQGKLTTDVQYAELLPGYQYKADSPMQYPYMALNRVNKSYVVSSLVQESRRQDFRYKGLVSHLHGRGMVGFRQTARSSWYSYNYPFYQTIIWSGAEMDPLQEGVPVKEWSIKTADENLIFPSDISVNNSQLLSFKSTQYRNDALPYGVKALLPVTTTTKDFQRDITTTSTIISYNEYYLPTQTVSSINNGFATTTTNLEYLHNPGGTGKDYYIGRPKSKTETVQVYGDSKGAKEDYEYENNLLKSKTSWNQNNSGWIRETYSYDGFGNTTSKTISNSADGNTQSESAQYEATGRFVVKKTDNLGLQTSICYNDWGQVLEQTDPLGNKLTNTYDGWGKMLTSKTNLGGTTTYTYEKFYNGDARITEYSPDGDEKATYTNKIGQIYKTRVKSVNSGRYVAKDTQYDELGRKTAESEPYYEGEGASKWNTIQYDEYSRPIKATSFTGKVVESSYNGRTVTVTETNANNRFKKQTADALGNIISSEDKGGVINFKFNAAGQVTEAKYGSNIVTTKYDEWGRKSEFYDPSNGLYKYQYNAFGQVVKETSPKGNKEYSYNSLGQLISQREITTDGTQNTDKTITYAYNDKGLIISKNGSSKGKAFGSSINYDNYGRILSRTESGNGRSFWQSGITYDDKSRVTSYEKGLYSNGVTTKVTIENVYDSWSGELFQLKDKNTGKVLWELQEANAKGQVTRAKLGATDILNIYDQNGFLMNISHTTPNKTILQVNYSFNAIKNELNSRNTGGDLNISESFNYDDNNRLVSWTNPRTGGMSSNGYDAEGRIKENDMLGSVKFENNQFVYRPTSVVLNAAGQQKLANDLVQNILYNENNDPVFIDGVKGDVRFEYGLTEMRQMATYGGNFAADGEGKFTKYYSEDGSYEIIRNNQTGQEKHLIYIGGSPYESNIVYLKNFQEAQAKFVFLHKDYLGSILAISDEAGNKIEQRHFDAWGNLTHLQVNGGAIMTDENQIRDFLSNGGLLLDRGYTSHEHFAEVGLIHMNGRLYDPLLRRFLNADENIQDMFNTQNYNKYGYVMNNPLMLSDPSGEFFVFLGLGVLFWKAVIIGAAIGLASYTVGLAVTGNIKQWNIGGALKSMFWGAVSGAVTFGIGSIFSVVKDGVQVATSFAKALGEVGTAFVQAGAHAVAQGALSLMQGGSFTQAFWSGALGSLGASAFGAAVGKEFANKALGQIAFGAVSGGIGAELTGGNFWQGAVIGGIVAGLNHAMHKMNSPFDNDEGEDPPGKGKKTTANKIKYGAKVGKEIGASAEFIDAMDKSLKGNSKILGKFGKVGGYLSAGGQIIYDGVEYINGEISGYRFSFRLGATVTSYVAGMEVGAAIGGTAGGPAGFVVGTTIGVGAGVTESAWDTWWPQFKHSYNNFINTAISNWMRYR</sequence>
<keyword evidence="6" id="KW-0732">Signal</keyword>
<name>A0A7M1T3N1_9FLAO</name>
<keyword evidence="5" id="KW-1133">Transmembrane helix</keyword>
<feature type="region of interest" description="Disordered" evidence="4">
    <location>
        <begin position="2063"/>
        <end position="2082"/>
    </location>
</feature>
<accession>A0A7M1T3N1</accession>
<evidence type="ECO:0000256" key="4">
    <source>
        <dbReference type="SAM" id="MobiDB-lite"/>
    </source>
</evidence>
<keyword evidence="2" id="KW-0964">Secreted</keyword>
<evidence type="ECO:0000256" key="6">
    <source>
        <dbReference type="SAM" id="SignalP"/>
    </source>
</evidence>
<feature type="transmembrane region" description="Helical" evidence="5">
    <location>
        <begin position="1882"/>
        <end position="1909"/>
    </location>
</feature>
<dbReference type="Pfam" id="PF03534">
    <property type="entry name" value="SpvB"/>
    <property type="match status" value="1"/>
</dbReference>
<evidence type="ECO:0000256" key="5">
    <source>
        <dbReference type="SAM" id="Phobius"/>
    </source>
</evidence>
<evidence type="ECO:0000256" key="1">
    <source>
        <dbReference type="ARBA" id="ARBA00004613"/>
    </source>
</evidence>
<keyword evidence="5" id="KW-0472">Membrane</keyword>
<gene>
    <name evidence="7" type="ORF">IMZ16_09615</name>
</gene>
<protein>
    <recommendedName>
        <fullName evidence="9">RHS repeat-associated core domain-containing protein</fullName>
    </recommendedName>
</protein>
<dbReference type="InterPro" id="IPR006530">
    <property type="entry name" value="YD"/>
</dbReference>
<dbReference type="InterPro" id="IPR022385">
    <property type="entry name" value="Rhs_assc_core"/>
</dbReference>
<feature type="signal peptide" evidence="6">
    <location>
        <begin position="1"/>
        <end position="18"/>
    </location>
</feature>
<dbReference type="GO" id="GO:0005576">
    <property type="term" value="C:extracellular region"/>
    <property type="evidence" value="ECO:0007669"/>
    <property type="project" value="UniProtKB-SubCell"/>
</dbReference>
<dbReference type="Proteomes" id="UP000593605">
    <property type="component" value="Chromosome"/>
</dbReference>
<comment type="subcellular location">
    <subcellularLocation>
        <location evidence="1">Secreted</location>
    </subcellularLocation>
</comment>
<keyword evidence="3" id="KW-0843">Virulence</keyword>
<feature type="chain" id="PRO_5032902609" description="RHS repeat-associated core domain-containing protein" evidence="6">
    <location>
        <begin position="19"/>
        <end position="2224"/>
    </location>
</feature>
<dbReference type="InterPro" id="IPR050708">
    <property type="entry name" value="T6SS_VgrG/RHS"/>
</dbReference>
<dbReference type="InterPro" id="IPR028994">
    <property type="entry name" value="Integrin_alpha_N"/>
</dbReference>
<dbReference type="Pfam" id="PF05593">
    <property type="entry name" value="RHS_repeat"/>
    <property type="match status" value="1"/>
</dbReference>
<dbReference type="NCBIfam" id="TIGR03696">
    <property type="entry name" value="Rhs_assc_core"/>
    <property type="match status" value="1"/>
</dbReference>
<evidence type="ECO:0000313" key="8">
    <source>
        <dbReference type="Proteomes" id="UP000593605"/>
    </source>
</evidence>
<keyword evidence="5" id="KW-0812">Transmembrane</keyword>
<dbReference type="PANTHER" id="PTHR32305:SF15">
    <property type="entry name" value="PROTEIN RHSA-RELATED"/>
    <property type="match status" value="1"/>
</dbReference>
<dbReference type="EMBL" id="CP063145">
    <property type="protein sequence ID" value="QOR73754.1"/>
    <property type="molecule type" value="Genomic_DNA"/>
</dbReference>
<dbReference type="SUPFAM" id="SSF69318">
    <property type="entry name" value="Integrin alpha N-terminal domain"/>
    <property type="match status" value="1"/>
</dbReference>